<sequence length="54" mass="6526">MTIQQRAQIERAYEEYMPLYNRFLEERNPEIRQQLSNQMDEIGRKYGFDGGVGR</sequence>
<dbReference type="RefSeq" id="WP_172619577.1">
    <property type="nucleotide sequence ID" value="NZ_LS992241.1"/>
</dbReference>
<evidence type="ECO:0000313" key="1">
    <source>
        <dbReference type="EMBL" id="SYX85940.1"/>
    </source>
</evidence>
<organism evidence="2 3">
    <name type="scientific">Paenibacillus alvei</name>
    <name type="common">Bacillus alvei</name>
    <dbReference type="NCBI Taxonomy" id="44250"/>
    <lineage>
        <taxon>Bacteria</taxon>
        <taxon>Bacillati</taxon>
        <taxon>Bacillota</taxon>
        <taxon>Bacilli</taxon>
        <taxon>Bacillales</taxon>
        <taxon>Paenibacillaceae</taxon>
        <taxon>Paenibacillus</taxon>
    </lineage>
</organism>
<accession>A0A383RM77</accession>
<reference evidence="2" key="2">
    <citation type="submission" date="2018-08" db="EMBL/GenBank/DDBJ databases">
        <authorList>
            <person name="Ferrada E.E."/>
            <person name="Latorre B.A."/>
        </authorList>
    </citation>
    <scope>NUCLEOTIDE SEQUENCE</scope>
    <source>
        <strain evidence="2">Paenibacillus B-LR1</strain>
    </source>
</reference>
<reference evidence="3" key="1">
    <citation type="submission" date="2018-08" db="EMBL/GenBank/DDBJ databases">
        <authorList>
            <person name="Chevrot R."/>
        </authorList>
    </citation>
    <scope>NUCLEOTIDE SEQUENCE [LARGE SCALE GENOMIC DNA]</scope>
</reference>
<dbReference type="AlphaFoldDB" id="A0A383RM77"/>
<dbReference type="Proteomes" id="UP000304148">
    <property type="component" value="Chromosome"/>
</dbReference>
<gene>
    <name evidence="1" type="ORF">PBLR_14362</name>
    <name evidence="2" type="ORF">PBLR_20036</name>
</gene>
<evidence type="ECO:0000313" key="3">
    <source>
        <dbReference type="Proteomes" id="UP000304148"/>
    </source>
</evidence>
<protein>
    <submittedName>
        <fullName evidence="2">Uncharacterized protein</fullName>
    </submittedName>
</protein>
<evidence type="ECO:0000313" key="2">
    <source>
        <dbReference type="EMBL" id="SYX87692.1"/>
    </source>
</evidence>
<name>A0A383RM77_PAEAL</name>
<dbReference type="EMBL" id="LS992241">
    <property type="protein sequence ID" value="SYX85940.1"/>
    <property type="molecule type" value="Genomic_DNA"/>
</dbReference>
<dbReference type="EMBL" id="LS992241">
    <property type="protein sequence ID" value="SYX87692.1"/>
    <property type="molecule type" value="Genomic_DNA"/>
</dbReference>
<proteinExistence type="predicted"/>